<keyword evidence="5" id="KW-0808">Transferase</keyword>
<dbReference type="PANTHER" id="PTHR47779:SF1">
    <property type="entry name" value="SYNTHASE (CCG-9), PUTATIVE (AFU_ORTHOLOGUE AFUA_3G12100)-RELATED"/>
    <property type="match status" value="1"/>
</dbReference>
<reference evidence="9 10" key="1">
    <citation type="submission" date="2015-06" db="EMBL/GenBank/DDBJ databases">
        <authorList>
            <person name="Ju K.-S."/>
            <person name="Doroghazi J.R."/>
            <person name="Metcalf W.W."/>
        </authorList>
    </citation>
    <scope>NUCLEOTIDE SEQUENCE [LARGE SCALE GENOMIC DNA]</scope>
    <source>
        <strain evidence="9 10">NRRL 3414</strain>
    </source>
</reference>
<evidence type="ECO:0000313" key="10">
    <source>
        <dbReference type="Proteomes" id="UP000037432"/>
    </source>
</evidence>
<keyword evidence="4" id="KW-0328">Glycosyltransferase</keyword>
<dbReference type="Pfam" id="PF21269">
    <property type="entry name" value="TreT_GT1"/>
    <property type="match status" value="1"/>
</dbReference>
<keyword evidence="3" id="KW-0313">Glucose metabolism</keyword>
<dbReference type="Pfam" id="PF00534">
    <property type="entry name" value="Glycos_transf_1"/>
    <property type="match status" value="1"/>
</dbReference>
<dbReference type="AlphaFoldDB" id="A0A0J7Z6W1"/>
<accession>A0A0J7Z6W1</accession>
<gene>
    <name evidence="9" type="ORF">ACM01_29305</name>
</gene>
<comment type="caution">
    <text evidence="9">The sequence shown here is derived from an EMBL/GenBank/DDBJ whole genome shotgun (WGS) entry which is preliminary data.</text>
</comment>
<sequence length="435" mass="48119">MAGRTVWHVNTTATGGGVAELLDSSVRLHNDSGIRARWLVLNGEAEFFTVTKRLHHRLHGSVDEVGSLGEVERKLYETTTRRQAEEVANWVGVDDICVLHDPQTLGLAPHLAARGLRVAWRCHIGTSVASGIVDETWQFLRPYLRTPEVCGFSVAEYAPPQLRQEDGKVLVLRPSIDPASRKNRPLAAPAVHELLRAIGLEPPTDGRPTRNTRGARVLQDDHLPPDAPMVIQVSRWDPLKDMAGVLEGFATYVAPVRADAHLVLAGPDPADIPDDPEGAQILHRLREAWQGLPPSTRRRVHVVTLSLTDTDTNAQVVNALQQRADVVLQKSLREGFGLTVTEAMWKGKAIVASAVGGIPAQIRDGIEGLLIRDPHDFQTFGRAVVQLLEDPALRNKMGEAARRRCASQFLIDREFLDYCTLYRRILSGHRIMEQP</sequence>
<proteinExistence type="inferred from homology"/>
<protein>
    <submittedName>
        <fullName evidence="9">Uncharacterized protein</fullName>
    </submittedName>
</protein>
<dbReference type="PATRIC" id="fig|1938.3.peg.5594"/>
<evidence type="ECO:0000256" key="4">
    <source>
        <dbReference type="ARBA" id="ARBA00022676"/>
    </source>
</evidence>
<organism evidence="9 10">
    <name type="scientific">Streptomyces viridochromogenes</name>
    <dbReference type="NCBI Taxonomy" id="1938"/>
    <lineage>
        <taxon>Bacteria</taxon>
        <taxon>Bacillati</taxon>
        <taxon>Actinomycetota</taxon>
        <taxon>Actinomycetes</taxon>
        <taxon>Kitasatosporales</taxon>
        <taxon>Streptomycetaceae</taxon>
        <taxon>Streptomyces</taxon>
    </lineage>
</organism>
<dbReference type="EMBL" id="LFNT01000042">
    <property type="protein sequence ID" value="KMS70923.1"/>
    <property type="molecule type" value="Genomic_DNA"/>
</dbReference>
<dbReference type="Proteomes" id="UP000037432">
    <property type="component" value="Unassembled WGS sequence"/>
</dbReference>
<feature type="domain" description="Glycosyl transferase family 1" evidence="7">
    <location>
        <begin position="317"/>
        <end position="404"/>
    </location>
</feature>
<evidence type="ECO:0000256" key="5">
    <source>
        <dbReference type="ARBA" id="ARBA00022679"/>
    </source>
</evidence>
<evidence type="ECO:0000256" key="1">
    <source>
        <dbReference type="ARBA" id="ARBA00009481"/>
    </source>
</evidence>
<evidence type="ECO:0000256" key="2">
    <source>
        <dbReference type="ARBA" id="ARBA00011738"/>
    </source>
</evidence>
<dbReference type="InterPro" id="IPR052078">
    <property type="entry name" value="Trehalose_Metab_GTase"/>
</dbReference>
<feature type="domain" description="Trehalose synthase N-terminal" evidence="8">
    <location>
        <begin position="8"/>
        <end position="159"/>
    </location>
</feature>
<dbReference type="SUPFAM" id="SSF53756">
    <property type="entry name" value="UDP-Glycosyltransferase/glycogen phosphorylase"/>
    <property type="match status" value="1"/>
</dbReference>
<evidence type="ECO:0000256" key="6">
    <source>
        <dbReference type="ARBA" id="ARBA00023277"/>
    </source>
</evidence>
<comment type="similarity">
    <text evidence="1">Belongs to the glycosyltransferase group 1 family. Glycosyltransferase 4 subfamily.</text>
</comment>
<dbReference type="InterPro" id="IPR049438">
    <property type="entry name" value="TreT_GT1"/>
</dbReference>
<comment type="subunit">
    <text evidence="2">Homodimer.</text>
</comment>
<dbReference type="Gene3D" id="3.40.50.2000">
    <property type="entry name" value="Glycogen Phosphorylase B"/>
    <property type="match status" value="2"/>
</dbReference>
<evidence type="ECO:0000313" key="9">
    <source>
        <dbReference type="EMBL" id="KMS70923.1"/>
    </source>
</evidence>
<dbReference type="InterPro" id="IPR001296">
    <property type="entry name" value="Glyco_trans_1"/>
</dbReference>
<evidence type="ECO:0000259" key="8">
    <source>
        <dbReference type="Pfam" id="PF21269"/>
    </source>
</evidence>
<evidence type="ECO:0000256" key="3">
    <source>
        <dbReference type="ARBA" id="ARBA00022526"/>
    </source>
</evidence>
<keyword evidence="6" id="KW-0119">Carbohydrate metabolism</keyword>
<dbReference type="PANTHER" id="PTHR47779">
    <property type="entry name" value="SYNTHASE (CCG-9), PUTATIVE (AFU_ORTHOLOGUE AFUA_3G12100)-RELATED"/>
    <property type="match status" value="1"/>
</dbReference>
<dbReference type="GO" id="GO:0016757">
    <property type="term" value="F:glycosyltransferase activity"/>
    <property type="evidence" value="ECO:0007669"/>
    <property type="project" value="UniProtKB-KW"/>
</dbReference>
<name>A0A0J7Z6W1_STRVR</name>
<evidence type="ECO:0000259" key="7">
    <source>
        <dbReference type="Pfam" id="PF00534"/>
    </source>
</evidence>
<dbReference type="GO" id="GO:0006006">
    <property type="term" value="P:glucose metabolic process"/>
    <property type="evidence" value="ECO:0007669"/>
    <property type="project" value="UniProtKB-KW"/>
</dbReference>